<dbReference type="Proteomes" id="UP000596049">
    <property type="component" value="Chromosome"/>
</dbReference>
<evidence type="ECO:0000313" key="2">
    <source>
        <dbReference type="Proteomes" id="UP000596049"/>
    </source>
</evidence>
<dbReference type="RefSeq" id="WP_053596852.1">
    <property type="nucleotide sequence ID" value="NZ_CP067341.1"/>
</dbReference>
<proteinExistence type="predicted"/>
<protein>
    <recommendedName>
        <fullName evidence="3">FIST domain-containing protein</fullName>
    </recommendedName>
</protein>
<evidence type="ECO:0000313" key="1">
    <source>
        <dbReference type="EMBL" id="QQP14485.1"/>
    </source>
</evidence>
<reference evidence="1 2" key="1">
    <citation type="submission" date="2020-01" db="EMBL/GenBank/DDBJ databases">
        <authorList>
            <person name="Liu G."/>
            <person name="Liu B."/>
        </authorList>
    </citation>
    <scope>NUCLEOTIDE SEQUENCE [LARGE SCALE GENOMIC DNA]</scope>
    <source>
        <strain evidence="1 2">FJAT-51161</strain>
    </source>
</reference>
<dbReference type="EMBL" id="CP067341">
    <property type="protein sequence ID" value="QQP14485.1"/>
    <property type="molecule type" value="Genomic_DNA"/>
</dbReference>
<keyword evidence="2" id="KW-1185">Reference proteome</keyword>
<evidence type="ECO:0008006" key="3">
    <source>
        <dbReference type="Google" id="ProtNLM"/>
    </source>
</evidence>
<organism evidence="1 2">
    <name type="scientific">Lysinibacillus agricola</name>
    <dbReference type="NCBI Taxonomy" id="2590012"/>
    <lineage>
        <taxon>Bacteria</taxon>
        <taxon>Bacillati</taxon>
        <taxon>Bacillota</taxon>
        <taxon>Bacilli</taxon>
        <taxon>Bacillales</taxon>
        <taxon>Bacillaceae</taxon>
        <taxon>Lysinibacillus</taxon>
    </lineage>
</organism>
<name>A0ABX7AXN5_9BACI</name>
<sequence>MSDSLNIKHITLITYVGGKEVFSENVINAVNSTFDKGDVIGFVVSPFETKSPVELALSYS</sequence>
<gene>
    <name evidence="1" type="ORF">FJQ98_10995</name>
</gene>
<accession>A0ABX7AXN5</accession>